<feature type="domain" description="DhaK" evidence="6">
    <location>
        <begin position="1"/>
        <end position="33"/>
    </location>
</feature>
<dbReference type="SUPFAM" id="SSF82549">
    <property type="entry name" value="DAK1/DegV-like"/>
    <property type="match status" value="1"/>
</dbReference>
<dbReference type="Pfam" id="PF02734">
    <property type="entry name" value="Dak2"/>
    <property type="match status" value="1"/>
</dbReference>
<organism evidence="7 8">
    <name type="scientific">Pseudolysinimonas kribbensis</name>
    <dbReference type="NCBI Taxonomy" id="433641"/>
    <lineage>
        <taxon>Bacteria</taxon>
        <taxon>Bacillati</taxon>
        <taxon>Actinomycetota</taxon>
        <taxon>Actinomycetes</taxon>
        <taxon>Micrococcales</taxon>
        <taxon>Microbacteriaceae</taxon>
        <taxon>Pseudolysinimonas</taxon>
    </lineage>
</organism>
<evidence type="ECO:0000259" key="6">
    <source>
        <dbReference type="PROSITE" id="PS51481"/>
    </source>
</evidence>
<dbReference type="PANTHER" id="PTHR28629:SF4">
    <property type="entry name" value="TRIOKINASE_FMN CYCLASE"/>
    <property type="match status" value="1"/>
</dbReference>
<dbReference type="Gene3D" id="3.30.1180.20">
    <property type="entry name" value="Dihydroxyacetone kinase, domain 2"/>
    <property type="match status" value="1"/>
</dbReference>
<keyword evidence="2" id="KW-0547">Nucleotide-binding</keyword>
<keyword evidence="3" id="KW-0418">Kinase</keyword>
<sequence length="259" mass="26289">MTSLEAAGASISVLLLDDELTELLDAPAASPFFRHGAVDVLDVEPAAGPVAASATAAIGDHPDAVPTAFAERVLAVLAVLPEHAEELRELDAALGDGDLGITVAEGSRAAGDAMRRDPSLEPAELLRRAGAAFASANPSTFAALVGGAVVGAAADLSGDPLDPLVASALASSVADRIRARGGAEAGDKTVVDALLAGAGAGTDLDAVIDAVRRAVDDGAERTSKRGRAAWLQERSVGLRDPGMVAYLRFLEDLRATRTR</sequence>
<keyword evidence="8" id="KW-1185">Reference proteome</keyword>
<evidence type="ECO:0008006" key="9">
    <source>
        <dbReference type="Google" id="ProtNLM"/>
    </source>
</evidence>
<reference evidence="8" key="1">
    <citation type="journal article" date="2019" name="Int. J. Syst. Evol. Microbiol.">
        <title>The Global Catalogue of Microorganisms (GCM) 10K type strain sequencing project: providing services to taxonomists for standard genome sequencing and annotation.</title>
        <authorList>
            <consortium name="The Broad Institute Genomics Platform"/>
            <consortium name="The Broad Institute Genome Sequencing Center for Infectious Disease"/>
            <person name="Wu L."/>
            <person name="Ma J."/>
        </authorList>
    </citation>
    <scope>NUCLEOTIDE SEQUENCE [LARGE SCALE GENOMIC DNA]</scope>
    <source>
        <strain evidence="8">NBRC 108894</strain>
    </source>
</reference>
<dbReference type="InterPro" id="IPR036117">
    <property type="entry name" value="DhaL_dom_sf"/>
</dbReference>
<dbReference type="SUPFAM" id="SSF101473">
    <property type="entry name" value="DhaL-like"/>
    <property type="match status" value="1"/>
</dbReference>
<proteinExistence type="predicted"/>
<gene>
    <name evidence="7" type="ORF">GCM10025881_15150</name>
</gene>
<evidence type="ECO:0000313" key="7">
    <source>
        <dbReference type="EMBL" id="GMA94691.1"/>
    </source>
</evidence>
<evidence type="ECO:0000256" key="3">
    <source>
        <dbReference type="ARBA" id="ARBA00022777"/>
    </source>
</evidence>
<dbReference type="Proteomes" id="UP001157034">
    <property type="component" value="Unassembled WGS sequence"/>
</dbReference>
<evidence type="ECO:0000256" key="2">
    <source>
        <dbReference type="ARBA" id="ARBA00022741"/>
    </source>
</evidence>
<dbReference type="PANTHER" id="PTHR28629">
    <property type="entry name" value="TRIOKINASE/FMN CYCLASE"/>
    <property type="match status" value="1"/>
</dbReference>
<dbReference type="InterPro" id="IPR050861">
    <property type="entry name" value="Dihydroxyacetone_Kinase"/>
</dbReference>
<keyword evidence="4" id="KW-0067">ATP-binding</keyword>
<dbReference type="PROSITE" id="PS51480">
    <property type="entry name" value="DHAL"/>
    <property type="match status" value="1"/>
</dbReference>
<keyword evidence="1" id="KW-0808">Transferase</keyword>
<evidence type="ECO:0000313" key="8">
    <source>
        <dbReference type="Proteomes" id="UP001157034"/>
    </source>
</evidence>
<evidence type="ECO:0000259" key="5">
    <source>
        <dbReference type="PROSITE" id="PS51480"/>
    </source>
</evidence>
<dbReference type="PROSITE" id="PS51481">
    <property type="entry name" value="DHAK"/>
    <property type="match status" value="1"/>
</dbReference>
<dbReference type="EMBL" id="BSVB01000001">
    <property type="protein sequence ID" value="GMA94691.1"/>
    <property type="molecule type" value="Genomic_DNA"/>
</dbReference>
<evidence type="ECO:0000256" key="4">
    <source>
        <dbReference type="ARBA" id="ARBA00022840"/>
    </source>
</evidence>
<dbReference type="SMART" id="SM01120">
    <property type="entry name" value="Dak2"/>
    <property type="match status" value="1"/>
</dbReference>
<comment type="caution">
    <text evidence="7">The sequence shown here is derived from an EMBL/GenBank/DDBJ whole genome shotgun (WGS) entry which is preliminary data.</text>
</comment>
<accession>A0ABQ6K262</accession>
<dbReference type="Gene3D" id="1.25.40.340">
    <property type="match status" value="1"/>
</dbReference>
<dbReference type="InterPro" id="IPR004006">
    <property type="entry name" value="DhaK_dom"/>
</dbReference>
<feature type="domain" description="DhaL" evidence="5">
    <location>
        <begin position="67"/>
        <end position="255"/>
    </location>
</feature>
<dbReference type="InterPro" id="IPR004007">
    <property type="entry name" value="DhaL_dom"/>
</dbReference>
<name>A0ABQ6K262_9MICO</name>
<evidence type="ECO:0000256" key="1">
    <source>
        <dbReference type="ARBA" id="ARBA00022679"/>
    </source>
</evidence>
<protein>
    <recommendedName>
        <fullName evidence="9">DAK2 domain-containing protein</fullName>
    </recommendedName>
</protein>